<evidence type="ECO:0000313" key="2">
    <source>
        <dbReference type="Proteomes" id="UP000035721"/>
    </source>
</evidence>
<sequence>MTTRPVTRARSAILDEIVGERGKHATLGRKLRAGKDANWLLALILHAFARKEAGEAPTDLDAALIGAFEKAGFAGEMGEQARLYAGMSAATRGELFPAGYAQLTPATAYTFGDLERDLPAVQAAVLAMPTSTDVDVAGIHAGTVSRASARRPRRSVVATSGTEHLRAVEADLAPADATTDPFSIRATGFHCTDETGIDWLGSDEPYWIFGSMGGGISVTTKSQVFEDVDSGDDVSFGPGEGWIWGQSGGPAPLPDGEIGALVSLWEHDDGDPTQVQNATAAAFAAAAAVLAASGVAAWVSAVVTGVGAVVKWLLGFLDDDHIADQTFVFSRQTIIDQIGKQGQSFTLTRQFTDGDGDYTLTLQVSHLAPPPTTVTVPNVIGAERAFAVSEIQAAGLVAQVSVQGPVAELTDALQPVGLGASDAFLATEGPGIGNGGGGGGDHPFFEVVAQSPGGGASVAPGATVHITVRRGDL</sequence>
<accession>A0A077LX84</accession>
<evidence type="ECO:0008006" key="3">
    <source>
        <dbReference type="Google" id="ProtNLM"/>
    </source>
</evidence>
<gene>
    <name evidence="1" type="ORF">BN12_1350005</name>
</gene>
<dbReference type="RefSeq" id="WP_157635490.1">
    <property type="nucleotide sequence ID" value="NZ_HF570958.1"/>
</dbReference>
<keyword evidence="2" id="KW-1185">Reference proteome</keyword>
<name>A0A077LX84_9MICO</name>
<dbReference type="OrthoDB" id="3435965at2"/>
<evidence type="ECO:0000313" key="1">
    <source>
        <dbReference type="EMBL" id="CCH76594.1"/>
    </source>
</evidence>
<dbReference type="InterPro" id="IPR005543">
    <property type="entry name" value="PASTA_dom"/>
</dbReference>
<proteinExistence type="predicted"/>
<dbReference type="AlphaFoldDB" id="A0A077LX84"/>
<dbReference type="CDD" id="cd06577">
    <property type="entry name" value="PASTA_pknB"/>
    <property type="match status" value="1"/>
</dbReference>
<dbReference type="Gene3D" id="3.30.10.20">
    <property type="match status" value="1"/>
</dbReference>
<comment type="caution">
    <text evidence="1">The sequence shown here is derived from an EMBL/GenBank/DDBJ whole genome shotgun (WGS) entry which is preliminary data.</text>
</comment>
<protein>
    <recommendedName>
        <fullName evidence="3">PASTA domain-containing protein</fullName>
    </recommendedName>
</protein>
<dbReference type="EMBL" id="CAJB01000041">
    <property type="protein sequence ID" value="CCH76594.1"/>
    <property type="molecule type" value="Genomic_DNA"/>
</dbReference>
<organism evidence="1 2">
    <name type="scientific">Nostocoides japonicum T1-X7</name>
    <dbReference type="NCBI Taxonomy" id="1194083"/>
    <lineage>
        <taxon>Bacteria</taxon>
        <taxon>Bacillati</taxon>
        <taxon>Actinomycetota</taxon>
        <taxon>Actinomycetes</taxon>
        <taxon>Micrococcales</taxon>
        <taxon>Intrasporangiaceae</taxon>
        <taxon>Nostocoides</taxon>
    </lineage>
</organism>
<dbReference type="Proteomes" id="UP000035721">
    <property type="component" value="Unassembled WGS sequence"/>
</dbReference>
<reference evidence="1 2" key="1">
    <citation type="journal article" date="2013" name="ISME J.">
        <title>A metabolic model for members of the genus Tetrasphaera involved in enhanced biological phosphorus removal.</title>
        <authorList>
            <person name="Kristiansen R."/>
            <person name="Nguyen H.T.T."/>
            <person name="Saunders A.M."/>
            <person name="Nielsen J.L."/>
            <person name="Wimmer R."/>
            <person name="Le V.Q."/>
            <person name="McIlroy S.J."/>
            <person name="Petrovski S."/>
            <person name="Seviour R.J."/>
            <person name="Calteau A."/>
            <person name="Nielsen K.L."/>
            <person name="Nielsen P.H."/>
        </authorList>
    </citation>
    <scope>NUCLEOTIDE SEQUENCE [LARGE SCALE GENOMIC DNA]</scope>
    <source>
        <strain evidence="1 2">T1-X7</strain>
    </source>
</reference>